<dbReference type="Pfam" id="PF00563">
    <property type="entry name" value="EAL"/>
    <property type="match status" value="1"/>
</dbReference>
<dbReference type="AlphaFoldDB" id="A0A917FHP7"/>
<dbReference type="PANTHER" id="PTHR44757:SF10">
    <property type="entry name" value="MEMBRANE PROTEIN"/>
    <property type="match status" value="1"/>
</dbReference>
<dbReference type="InterPro" id="IPR001610">
    <property type="entry name" value="PAC"/>
</dbReference>
<dbReference type="InterPro" id="IPR043128">
    <property type="entry name" value="Rev_trsase/Diguanyl_cyclase"/>
</dbReference>
<evidence type="ECO:0000259" key="2">
    <source>
        <dbReference type="PROSITE" id="PS50113"/>
    </source>
</evidence>
<dbReference type="Gene3D" id="3.30.70.270">
    <property type="match status" value="1"/>
</dbReference>
<dbReference type="InterPro" id="IPR035965">
    <property type="entry name" value="PAS-like_dom_sf"/>
</dbReference>
<reference evidence="5" key="2">
    <citation type="submission" date="2020-09" db="EMBL/GenBank/DDBJ databases">
        <authorList>
            <person name="Sun Q."/>
            <person name="Sedlacek I."/>
        </authorList>
    </citation>
    <scope>NUCLEOTIDE SEQUENCE</scope>
    <source>
        <strain evidence="5">CCM 7897</strain>
    </source>
</reference>
<dbReference type="InterPro" id="IPR001633">
    <property type="entry name" value="EAL_dom"/>
</dbReference>
<dbReference type="InterPro" id="IPR000014">
    <property type="entry name" value="PAS"/>
</dbReference>
<dbReference type="SMART" id="SM00086">
    <property type="entry name" value="PAC"/>
    <property type="match status" value="1"/>
</dbReference>
<dbReference type="Pfam" id="PF13426">
    <property type="entry name" value="PAS_9"/>
    <property type="match status" value="1"/>
</dbReference>
<dbReference type="CDD" id="cd01949">
    <property type="entry name" value="GGDEF"/>
    <property type="match status" value="1"/>
</dbReference>
<accession>A0A917FHP7</accession>
<dbReference type="Gene3D" id="3.20.20.450">
    <property type="entry name" value="EAL domain"/>
    <property type="match status" value="1"/>
</dbReference>
<dbReference type="PANTHER" id="PTHR44757">
    <property type="entry name" value="DIGUANYLATE CYCLASE DGCP"/>
    <property type="match status" value="1"/>
</dbReference>
<dbReference type="CDD" id="cd01948">
    <property type="entry name" value="EAL"/>
    <property type="match status" value="1"/>
</dbReference>
<dbReference type="InterPro" id="IPR052155">
    <property type="entry name" value="Biofilm_reg_signaling"/>
</dbReference>
<comment type="caution">
    <text evidence="5">The sequence shown here is derived from an EMBL/GenBank/DDBJ whole genome shotgun (WGS) entry which is preliminary data.</text>
</comment>
<dbReference type="SMART" id="SM00091">
    <property type="entry name" value="PAS"/>
    <property type="match status" value="1"/>
</dbReference>
<dbReference type="SUPFAM" id="SSF55785">
    <property type="entry name" value="PYP-like sensor domain (PAS domain)"/>
    <property type="match status" value="1"/>
</dbReference>
<feature type="domain" description="GGDEF" evidence="4">
    <location>
        <begin position="387"/>
        <end position="521"/>
    </location>
</feature>
<dbReference type="PROSITE" id="PS50113">
    <property type="entry name" value="PAC"/>
    <property type="match status" value="1"/>
</dbReference>
<reference evidence="5" key="1">
    <citation type="journal article" date="2014" name="Int. J. Syst. Evol. Microbiol.">
        <title>Complete genome sequence of Corynebacterium casei LMG S-19264T (=DSM 44701T), isolated from a smear-ripened cheese.</title>
        <authorList>
            <consortium name="US DOE Joint Genome Institute (JGI-PGF)"/>
            <person name="Walter F."/>
            <person name="Albersmeier A."/>
            <person name="Kalinowski J."/>
            <person name="Ruckert C."/>
        </authorList>
    </citation>
    <scope>NUCLEOTIDE SEQUENCE</scope>
    <source>
        <strain evidence="5">CCM 7897</strain>
    </source>
</reference>
<dbReference type="Gene3D" id="3.30.450.20">
    <property type="entry name" value="PAS domain"/>
    <property type="match status" value="1"/>
</dbReference>
<dbReference type="Pfam" id="PF05228">
    <property type="entry name" value="CHASE4"/>
    <property type="match status" value="1"/>
</dbReference>
<name>A0A917FHP7_9HYPH</name>
<dbReference type="EMBL" id="BMCT01000008">
    <property type="protein sequence ID" value="GGF79542.1"/>
    <property type="molecule type" value="Genomic_DNA"/>
</dbReference>
<dbReference type="InterPro" id="IPR007892">
    <property type="entry name" value="CHASE4"/>
</dbReference>
<evidence type="ECO:0000313" key="6">
    <source>
        <dbReference type="Proteomes" id="UP000606044"/>
    </source>
</evidence>
<dbReference type="InterPro" id="IPR035919">
    <property type="entry name" value="EAL_sf"/>
</dbReference>
<dbReference type="Proteomes" id="UP000606044">
    <property type="component" value="Unassembled WGS sequence"/>
</dbReference>
<dbReference type="PROSITE" id="PS50883">
    <property type="entry name" value="EAL"/>
    <property type="match status" value="1"/>
</dbReference>
<feature type="domain" description="PAC" evidence="2">
    <location>
        <begin position="303"/>
        <end position="355"/>
    </location>
</feature>
<dbReference type="Pfam" id="PF00990">
    <property type="entry name" value="GGDEF"/>
    <property type="match status" value="1"/>
</dbReference>
<dbReference type="SUPFAM" id="SSF55073">
    <property type="entry name" value="Nucleotide cyclase"/>
    <property type="match status" value="1"/>
</dbReference>
<dbReference type="InterPro" id="IPR000700">
    <property type="entry name" value="PAS-assoc_C"/>
</dbReference>
<evidence type="ECO:0000259" key="4">
    <source>
        <dbReference type="PROSITE" id="PS50887"/>
    </source>
</evidence>
<evidence type="ECO:0000259" key="3">
    <source>
        <dbReference type="PROSITE" id="PS50883"/>
    </source>
</evidence>
<dbReference type="SMART" id="SM00267">
    <property type="entry name" value="GGDEF"/>
    <property type="match status" value="1"/>
</dbReference>
<sequence length="783" mass="85217">MRTLAAYADSGDSYAHLHLTVDLDWAFTRDNLGPKLHRLLGIDQVLVIGPDDRPVYELVAGMPRTPDPAHLPPGVPSTLEDARAGSVHGLFWVDDKPAILGVAALTPGADPTLARDGRKESLLLFVRFVSDDVLGRIGQQMALADLHLARENAAETEPLALSTRNGPPVKLHWTTHAPGQTVTAMVLPWLMASGGALVVLTWLTLAHASSSAREMERATRLMHDNREALLASEGRFRDVAEAASDWIWETDSRFCLTYLSERFEVLTGRPAAGLIGQPLDRILSATDGAFAAWAQRAETHPPVPLTCRYVTADGATRICRLAARAVRGADGRITGFRGTATDITAEVEAHRQVEHLALYDPLTSLPNRALLMEFLAGALSGAEAGKRNVAALRISLVAFKAVTERYGLPAGDDVLTDAAQRLRQNIHDNDLVARLGAEEFALVASAPASRAAIESMCARLQAAVSAPYVLPEGDEVQIGCAIGVALAPADAVTPEDLLRCAELAMQYAQGEDGPGVAFFTADMNEQVRTKRTLEHDLRRTVGSEDFVLLYQPRYCTETLELVAVEALVRWLHPRFGLLSPDQFIPLAESTGLIVPLGEWALRRACSCIAKWPDLVVSVNVSPVQFRQGDQLLEAIRSALKESGLPPRRLELELTENVLIENTEKALEVLQEIKKLGVGLAMDDFGTGYSSLSYLRNFPFDRIKIDRRFVSDLDQGRDGQGIVEAILALARALGLAVTAEGVETSSQYSWLRKGGCDEVQGFHFARPQSEADLLLLKPRVRTHA</sequence>
<feature type="domain" description="EAL" evidence="3">
    <location>
        <begin position="530"/>
        <end position="780"/>
    </location>
</feature>
<dbReference type="PROSITE" id="PS50887">
    <property type="entry name" value="GGDEF"/>
    <property type="match status" value="1"/>
</dbReference>
<dbReference type="CDD" id="cd00130">
    <property type="entry name" value="PAS"/>
    <property type="match status" value="1"/>
</dbReference>
<organism evidence="5 6">
    <name type="scientific">Azorhizobium oxalatiphilum</name>
    <dbReference type="NCBI Taxonomy" id="980631"/>
    <lineage>
        <taxon>Bacteria</taxon>
        <taxon>Pseudomonadati</taxon>
        <taxon>Pseudomonadota</taxon>
        <taxon>Alphaproteobacteria</taxon>
        <taxon>Hyphomicrobiales</taxon>
        <taxon>Xanthobacteraceae</taxon>
        <taxon>Azorhizobium</taxon>
    </lineage>
</organism>
<keyword evidence="6" id="KW-1185">Reference proteome</keyword>
<evidence type="ECO:0000313" key="5">
    <source>
        <dbReference type="EMBL" id="GGF79542.1"/>
    </source>
</evidence>
<dbReference type="NCBIfam" id="TIGR00229">
    <property type="entry name" value="sensory_box"/>
    <property type="match status" value="1"/>
</dbReference>
<dbReference type="SMART" id="SM00052">
    <property type="entry name" value="EAL"/>
    <property type="match status" value="1"/>
</dbReference>
<dbReference type="NCBIfam" id="TIGR00254">
    <property type="entry name" value="GGDEF"/>
    <property type="match status" value="1"/>
</dbReference>
<dbReference type="SUPFAM" id="SSF141868">
    <property type="entry name" value="EAL domain-like"/>
    <property type="match status" value="1"/>
</dbReference>
<dbReference type="InterPro" id="IPR000160">
    <property type="entry name" value="GGDEF_dom"/>
</dbReference>
<gene>
    <name evidence="5" type="ORF">GCM10007301_44500</name>
</gene>
<dbReference type="PROSITE" id="PS50112">
    <property type="entry name" value="PAS"/>
    <property type="match status" value="1"/>
</dbReference>
<evidence type="ECO:0000259" key="1">
    <source>
        <dbReference type="PROSITE" id="PS50112"/>
    </source>
</evidence>
<proteinExistence type="predicted"/>
<feature type="domain" description="PAS" evidence="1">
    <location>
        <begin position="232"/>
        <end position="277"/>
    </location>
</feature>
<protein>
    <submittedName>
        <fullName evidence="5">Bifunctional diguanylate cyclase/phosphodiesterase</fullName>
    </submittedName>
</protein>
<dbReference type="InterPro" id="IPR029787">
    <property type="entry name" value="Nucleotide_cyclase"/>
</dbReference>